<sequence>MTADDASRVLTHHHAGETGCVLGGAPAAVDRLRSEQAGLRRVATLAAGRPVASAVFTAVTEEVRRLLGAAGARMLRYEPDGSATLVACSDAPGTRLPRVPRWTLEGDNVPSRVWRGGRPARMDGFTHASGRLAAFLRDNGVLSAVGAPIMVKGRLWGVMVAVSIADGPLPPDAELRLSGFTELAAAAIACANTNAELAASRTRIVAASDQARRRIERDLHDGIQQRLISIGLRLRRTVREDLPAGSHRARSRLSEVAGELEEAMTDLQETVRGIHPPILTQGGLEPAIRTLACRSPVPVELDVRVPERLPEITEVTAYYVVAEALANTAKHANATVAWVRAEIRAGHLRLSVRDDGIGGLDPRAGSGLIGLVDRVESTGGTIAISGPAGGGASLRVDLPLIPEQGR</sequence>
<gene>
    <name evidence="10" type="ORF">FB559_1978</name>
</gene>
<evidence type="ECO:0000256" key="2">
    <source>
        <dbReference type="ARBA" id="ARBA00012438"/>
    </source>
</evidence>
<organism evidence="10 11">
    <name type="scientific">Actinoallomurus bryophytorum</name>
    <dbReference type="NCBI Taxonomy" id="1490222"/>
    <lineage>
        <taxon>Bacteria</taxon>
        <taxon>Bacillati</taxon>
        <taxon>Actinomycetota</taxon>
        <taxon>Actinomycetes</taxon>
        <taxon>Streptosporangiales</taxon>
        <taxon>Thermomonosporaceae</taxon>
        <taxon>Actinoallomurus</taxon>
    </lineage>
</organism>
<evidence type="ECO:0000256" key="8">
    <source>
        <dbReference type="ARBA" id="ARBA00023012"/>
    </source>
</evidence>
<dbReference type="InterPro" id="IPR036890">
    <property type="entry name" value="HATPase_C_sf"/>
</dbReference>
<comment type="caution">
    <text evidence="10">The sequence shown here is derived from an EMBL/GenBank/DDBJ whole genome shotgun (WGS) entry which is preliminary data.</text>
</comment>
<evidence type="ECO:0000256" key="3">
    <source>
        <dbReference type="ARBA" id="ARBA00022553"/>
    </source>
</evidence>
<dbReference type="GO" id="GO:0005524">
    <property type="term" value="F:ATP binding"/>
    <property type="evidence" value="ECO:0007669"/>
    <property type="project" value="UniProtKB-KW"/>
</dbReference>
<proteinExistence type="predicted"/>
<keyword evidence="5" id="KW-0547">Nucleotide-binding</keyword>
<evidence type="ECO:0000313" key="11">
    <source>
        <dbReference type="Proteomes" id="UP000316096"/>
    </source>
</evidence>
<dbReference type="SMART" id="SM00065">
    <property type="entry name" value="GAF"/>
    <property type="match status" value="1"/>
</dbReference>
<dbReference type="InterPro" id="IPR011712">
    <property type="entry name" value="Sig_transdc_His_kin_sub3_dim/P"/>
</dbReference>
<dbReference type="PANTHER" id="PTHR24421">
    <property type="entry name" value="NITRATE/NITRITE SENSOR PROTEIN NARX-RELATED"/>
    <property type="match status" value="1"/>
</dbReference>
<dbReference type="RefSeq" id="WP_141955304.1">
    <property type="nucleotide sequence ID" value="NZ_VFOZ01000001.1"/>
</dbReference>
<dbReference type="AlphaFoldDB" id="A0A543CH60"/>
<evidence type="ECO:0000256" key="7">
    <source>
        <dbReference type="ARBA" id="ARBA00022840"/>
    </source>
</evidence>
<keyword evidence="11" id="KW-1185">Reference proteome</keyword>
<evidence type="ECO:0000256" key="4">
    <source>
        <dbReference type="ARBA" id="ARBA00022679"/>
    </source>
</evidence>
<dbReference type="Pfam" id="PF07730">
    <property type="entry name" value="HisKA_3"/>
    <property type="match status" value="1"/>
</dbReference>
<dbReference type="EMBL" id="VFOZ01000001">
    <property type="protein sequence ID" value="TQL96449.1"/>
    <property type="molecule type" value="Genomic_DNA"/>
</dbReference>
<comment type="catalytic activity">
    <reaction evidence="1">
        <text>ATP + protein L-histidine = ADP + protein N-phospho-L-histidine.</text>
        <dbReference type="EC" id="2.7.13.3"/>
    </reaction>
</comment>
<dbReference type="Gene3D" id="1.20.5.1930">
    <property type="match status" value="1"/>
</dbReference>
<evidence type="ECO:0000259" key="9">
    <source>
        <dbReference type="SMART" id="SM00065"/>
    </source>
</evidence>
<dbReference type="Gene3D" id="3.30.565.10">
    <property type="entry name" value="Histidine kinase-like ATPase, C-terminal domain"/>
    <property type="match status" value="1"/>
</dbReference>
<keyword evidence="6 10" id="KW-0418">Kinase</keyword>
<dbReference type="SUPFAM" id="SSF55874">
    <property type="entry name" value="ATPase domain of HSP90 chaperone/DNA topoisomerase II/histidine kinase"/>
    <property type="match status" value="1"/>
</dbReference>
<dbReference type="InterPro" id="IPR050482">
    <property type="entry name" value="Sensor_HK_TwoCompSys"/>
</dbReference>
<keyword evidence="3" id="KW-0597">Phosphoprotein</keyword>
<dbReference type="GO" id="GO:0016020">
    <property type="term" value="C:membrane"/>
    <property type="evidence" value="ECO:0007669"/>
    <property type="project" value="InterPro"/>
</dbReference>
<dbReference type="Pfam" id="PF01590">
    <property type="entry name" value="GAF"/>
    <property type="match status" value="1"/>
</dbReference>
<dbReference type="InterPro" id="IPR003018">
    <property type="entry name" value="GAF"/>
</dbReference>
<dbReference type="InterPro" id="IPR029016">
    <property type="entry name" value="GAF-like_dom_sf"/>
</dbReference>
<dbReference type="OrthoDB" id="5242012at2"/>
<dbReference type="Proteomes" id="UP000316096">
    <property type="component" value="Unassembled WGS sequence"/>
</dbReference>
<keyword evidence="8" id="KW-0902">Two-component regulatory system</keyword>
<accession>A0A543CH60</accession>
<evidence type="ECO:0000256" key="5">
    <source>
        <dbReference type="ARBA" id="ARBA00022741"/>
    </source>
</evidence>
<dbReference type="GO" id="GO:0046983">
    <property type="term" value="F:protein dimerization activity"/>
    <property type="evidence" value="ECO:0007669"/>
    <property type="project" value="InterPro"/>
</dbReference>
<keyword evidence="4" id="KW-0808">Transferase</keyword>
<dbReference type="EC" id="2.7.13.3" evidence="2"/>
<dbReference type="Gene3D" id="3.30.450.40">
    <property type="match status" value="1"/>
</dbReference>
<dbReference type="GO" id="GO:0000155">
    <property type="term" value="F:phosphorelay sensor kinase activity"/>
    <property type="evidence" value="ECO:0007669"/>
    <property type="project" value="InterPro"/>
</dbReference>
<evidence type="ECO:0000313" key="10">
    <source>
        <dbReference type="EMBL" id="TQL96449.1"/>
    </source>
</evidence>
<dbReference type="CDD" id="cd16917">
    <property type="entry name" value="HATPase_UhpB-NarQ-NarX-like"/>
    <property type="match status" value="1"/>
</dbReference>
<dbReference type="InterPro" id="IPR003594">
    <property type="entry name" value="HATPase_dom"/>
</dbReference>
<protein>
    <recommendedName>
        <fullName evidence="2">histidine kinase</fullName>
        <ecNumber evidence="2">2.7.13.3</ecNumber>
    </recommendedName>
</protein>
<dbReference type="PANTHER" id="PTHR24421:SF10">
    <property type="entry name" value="NITRATE_NITRITE SENSOR PROTEIN NARQ"/>
    <property type="match status" value="1"/>
</dbReference>
<dbReference type="Pfam" id="PF02518">
    <property type="entry name" value="HATPase_c"/>
    <property type="match status" value="1"/>
</dbReference>
<keyword evidence="7" id="KW-0067">ATP-binding</keyword>
<evidence type="ECO:0000256" key="6">
    <source>
        <dbReference type="ARBA" id="ARBA00022777"/>
    </source>
</evidence>
<name>A0A543CH60_9ACTN</name>
<reference evidence="10 11" key="1">
    <citation type="submission" date="2019-06" db="EMBL/GenBank/DDBJ databases">
        <title>Sequencing the genomes of 1000 actinobacteria strains.</title>
        <authorList>
            <person name="Klenk H.-P."/>
        </authorList>
    </citation>
    <scope>NUCLEOTIDE SEQUENCE [LARGE SCALE GENOMIC DNA]</scope>
    <source>
        <strain evidence="10 11">DSM 102200</strain>
    </source>
</reference>
<feature type="domain" description="GAF" evidence="9">
    <location>
        <begin position="51"/>
        <end position="198"/>
    </location>
</feature>
<dbReference type="SUPFAM" id="SSF55781">
    <property type="entry name" value="GAF domain-like"/>
    <property type="match status" value="1"/>
</dbReference>
<evidence type="ECO:0000256" key="1">
    <source>
        <dbReference type="ARBA" id="ARBA00000085"/>
    </source>
</evidence>